<name>A0A450S388_9GAMM</name>
<reference evidence="2" key="1">
    <citation type="submission" date="2019-02" db="EMBL/GenBank/DDBJ databases">
        <authorList>
            <person name="Gruber-Vodicka R. H."/>
            <person name="Seah K. B. B."/>
        </authorList>
    </citation>
    <scope>NUCLEOTIDE SEQUENCE</scope>
    <source>
        <strain evidence="2">BECK_DK161</strain>
    </source>
</reference>
<organism evidence="2">
    <name type="scientific">Candidatus Kentrum sp. DK</name>
    <dbReference type="NCBI Taxonomy" id="2126562"/>
    <lineage>
        <taxon>Bacteria</taxon>
        <taxon>Pseudomonadati</taxon>
        <taxon>Pseudomonadota</taxon>
        <taxon>Gammaproteobacteria</taxon>
        <taxon>Candidatus Kentrum</taxon>
    </lineage>
</organism>
<dbReference type="InterPro" id="IPR035093">
    <property type="entry name" value="RelE/ParE_toxin_dom_sf"/>
</dbReference>
<dbReference type="Pfam" id="PF05016">
    <property type="entry name" value="ParE_toxin"/>
    <property type="match status" value="1"/>
</dbReference>
<proteinExistence type="predicted"/>
<accession>A0A450S388</accession>
<evidence type="ECO:0000256" key="1">
    <source>
        <dbReference type="ARBA" id="ARBA00022649"/>
    </source>
</evidence>
<dbReference type="EMBL" id="CAADEY010000014">
    <property type="protein sequence ID" value="VFJ46118.1"/>
    <property type="molecule type" value="Genomic_DNA"/>
</dbReference>
<gene>
    <name evidence="2" type="ORF">BECKDK2373C_GA0170839_10144</name>
</gene>
<sequence length="106" mass="12275">MSAVCFDPDARAEFLAAIGYYEGCQPELGRRFRLAVEAELIRIREMPFGFRVLHAPFRRCLVRKFPYAIIFSIEPESIRIIAVAHTKRKPGYWHGRLNGHKATIRT</sequence>
<protein>
    <submittedName>
        <fullName evidence="2">ParE toxin of type II toxin-antitoxin system, parDE</fullName>
    </submittedName>
</protein>
<evidence type="ECO:0000313" key="2">
    <source>
        <dbReference type="EMBL" id="VFJ46118.1"/>
    </source>
</evidence>
<dbReference type="InterPro" id="IPR007712">
    <property type="entry name" value="RelE/ParE_toxin"/>
</dbReference>
<keyword evidence="1" id="KW-1277">Toxin-antitoxin system</keyword>
<dbReference type="Gene3D" id="3.30.2310.20">
    <property type="entry name" value="RelE-like"/>
    <property type="match status" value="1"/>
</dbReference>
<dbReference type="AlphaFoldDB" id="A0A450S388"/>